<dbReference type="Pfam" id="PF00117">
    <property type="entry name" value="GATase"/>
    <property type="match status" value="1"/>
</dbReference>
<dbReference type="OrthoDB" id="9794816at2"/>
<dbReference type="RefSeq" id="WP_091842863.1">
    <property type="nucleotide sequence ID" value="NZ_FOCM01000001.1"/>
</dbReference>
<dbReference type="SUPFAM" id="SSF52317">
    <property type="entry name" value="Class I glutamine amidotransferase-like"/>
    <property type="match status" value="1"/>
</dbReference>
<reference evidence="3" key="1">
    <citation type="submission" date="2016-10" db="EMBL/GenBank/DDBJ databases">
        <authorList>
            <person name="Varghese N."/>
            <person name="Submissions S."/>
        </authorList>
    </citation>
    <scope>NUCLEOTIDE SEQUENCE [LARGE SCALE GENOMIC DNA]</scope>
    <source>
        <strain evidence="3">DSM 26893</strain>
    </source>
</reference>
<dbReference type="EMBL" id="FOCM01000001">
    <property type="protein sequence ID" value="SEM65934.1"/>
    <property type="molecule type" value="Genomic_DNA"/>
</dbReference>
<dbReference type="Gene3D" id="3.40.50.880">
    <property type="match status" value="1"/>
</dbReference>
<dbReference type="PANTHER" id="PTHR42695:SF5">
    <property type="entry name" value="GLUTAMINE AMIDOTRANSFERASE YLR126C-RELATED"/>
    <property type="match status" value="1"/>
</dbReference>
<gene>
    <name evidence="2" type="ORF">SAMN04488011_10121</name>
</gene>
<evidence type="ECO:0000259" key="1">
    <source>
        <dbReference type="Pfam" id="PF00117"/>
    </source>
</evidence>
<organism evidence="2 3">
    <name type="scientific">Palleronia pelagia</name>
    <dbReference type="NCBI Taxonomy" id="387096"/>
    <lineage>
        <taxon>Bacteria</taxon>
        <taxon>Pseudomonadati</taxon>
        <taxon>Pseudomonadota</taxon>
        <taxon>Alphaproteobacteria</taxon>
        <taxon>Rhodobacterales</taxon>
        <taxon>Roseobacteraceae</taxon>
        <taxon>Palleronia</taxon>
    </lineage>
</organism>
<accession>A0A1H8A7Q3</accession>
<protein>
    <submittedName>
        <fullName evidence="2">GMP synthase (Glutamine-hydrolysing)</fullName>
    </submittedName>
</protein>
<sequence length="246" mass="26336">MKPVLILQGRPEDVAADEEYEAILRRGGLTGDDTLRVRLERDGLPDGLSLDDVGAIIMGGGPACVSDDPSTRSAPETRIVEGLRALLVDICARDLPFLGCCYGIGALADFLGGPVSKERWGEGVSVTDCRVTDAGRADPLLEGVPDRFGALVAHKEAVQALPPGCAHLVEGPDCPFQMIRHGRNVYATQFHPEADAASFALRIDVYADRGYFEPSEAERLKALAAAGPVDASHRILANFVRRYRGA</sequence>
<evidence type="ECO:0000313" key="2">
    <source>
        <dbReference type="EMBL" id="SEM65934.1"/>
    </source>
</evidence>
<dbReference type="AlphaFoldDB" id="A0A1H8A7Q3"/>
<keyword evidence="3" id="KW-1185">Reference proteome</keyword>
<dbReference type="PROSITE" id="PS51273">
    <property type="entry name" value="GATASE_TYPE_1"/>
    <property type="match status" value="1"/>
</dbReference>
<dbReference type="CDD" id="cd01741">
    <property type="entry name" value="GATase1_1"/>
    <property type="match status" value="1"/>
</dbReference>
<dbReference type="GO" id="GO:0005829">
    <property type="term" value="C:cytosol"/>
    <property type="evidence" value="ECO:0007669"/>
    <property type="project" value="TreeGrafter"/>
</dbReference>
<feature type="domain" description="Glutamine amidotransferase" evidence="1">
    <location>
        <begin position="51"/>
        <end position="196"/>
    </location>
</feature>
<dbReference type="NCBIfam" id="NF005743">
    <property type="entry name" value="PRK07567.1"/>
    <property type="match status" value="1"/>
</dbReference>
<name>A0A1H8A7Q3_9RHOB</name>
<dbReference type="PANTHER" id="PTHR42695">
    <property type="entry name" value="GLUTAMINE AMIDOTRANSFERASE YLR126C-RELATED"/>
    <property type="match status" value="1"/>
</dbReference>
<dbReference type="Proteomes" id="UP000199372">
    <property type="component" value="Unassembled WGS sequence"/>
</dbReference>
<evidence type="ECO:0000313" key="3">
    <source>
        <dbReference type="Proteomes" id="UP000199372"/>
    </source>
</evidence>
<dbReference type="InterPro" id="IPR044992">
    <property type="entry name" value="ChyE-like"/>
</dbReference>
<proteinExistence type="predicted"/>
<dbReference type="InterPro" id="IPR029062">
    <property type="entry name" value="Class_I_gatase-like"/>
</dbReference>
<dbReference type="InterPro" id="IPR017926">
    <property type="entry name" value="GATASE"/>
</dbReference>